<dbReference type="Proteomes" id="UP000004980">
    <property type="component" value="Unassembled WGS sequence"/>
</dbReference>
<dbReference type="GO" id="GO:0016491">
    <property type="term" value="F:oxidoreductase activity"/>
    <property type="evidence" value="ECO:0007669"/>
    <property type="project" value="UniProtKB-KW"/>
</dbReference>
<dbReference type="FunFam" id="3.10.20.30:FF:000020">
    <property type="entry name" value="Xanthine dehydrogenase iron-sulfur subunit"/>
    <property type="match status" value="1"/>
</dbReference>
<proteinExistence type="predicted"/>
<dbReference type="InterPro" id="IPR002888">
    <property type="entry name" value="2Fe-2S-bd"/>
</dbReference>
<evidence type="ECO:0000256" key="3">
    <source>
        <dbReference type="ARBA" id="ARBA00023002"/>
    </source>
</evidence>
<reference evidence="8 9" key="1">
    <citation type="journal article" date="2012" name="J. Bacteriol.">
        <title>Draft Genome Sequence of the Soil Bacterium Burkholderia terrae Strain BS001, Which Interacts with Fungal Surface Structures.</title>
        <authorList>
            <person name="Nazir R."/>
            <person name="Hansen M.A."/>
            <person name="Sorensen S."/>
            <person name="van Elsas J.D."/>
        </authorList>
    </citation>
    <scope>NUCLEOTIDE SEQUENCE [LARGE SCALE GENOMIC DNA]</scope>
    <source>
        <strain evidence="8 9">BS001</strain>
    </source>
</reference>
<dbReference type="Gene3D" id="1.10.150.120">
    <property type="entry name" value="[2Fe-2S]-binding domain"/>
    <property type="match status" value="1"/>
</dbReference>
<dbReference type="Gene3D" id="3.10.20.30">
    <property type="match status" value="1"/>
</dbReference>
<dbReference type="PANTHER" id="PTHR44379">
    <property type="entry name" value="OXIDOREDUCTASE WITH IRON-SULFUR SUBUNIT"/>
    <property type="match status" value="1"/>
</dbReference>
<keyword evidence="9" id="KW-1185">Reference proteome</keyword>
<dbReference type="Pfam" id="PF00111">
    <property type="entry name" value="Fer2"/>
    <property type="match status" value="1"/>
</dbReference>
<dbReference type="InterPro" id="IPR012675">
    <property type="entry name" value="Beta-grasp_dom_sf"/>
</dbReference>
<sequence length="168" mass="17843">MSTLHVNGHEHTVDVAPDTPILWALRDTLGMTGTKFGCGAALCGACTVHLDGQAIRSCVTPILVAQGKQITTTEATTDGSDKVGAIVHAAWVKYDVAQCGYCQSDQIISATAFLKSLPRGRQPTVVDAETGRARFHEISSSAYVFQQSSVAPLANTLRLYVQISKIAP</sequence>
<dbReference type="InterPro" id="IPR036010">
    <property type="entry name" value="2Fe-2S_ferredoxin-like_sf"/>
</dbReference>
<protein>
    <submittedName>
        <fullName evidence="7">2Fe-2S ferredoxin</fullName>
    </submittedName>
    <submittedName>
        <fullName evidence="8">2Fe-2S iron-sulfur cluster-binding domain-containing protein</fullName>
    </submittedName>
</protein>
<dbReference type="GO" id="GO:0046872">
    <property type="term" value="F:metal ion binding"/>
    <property type="evidence" value="ECO:0007669"/>
    <property type="project" value="UniProtKB-KW"/>
</dbReference>
<accession>A0AAN1JG86</accession>
<evidence type="ECO:0000256" key="4">
    <source>
        <dbReference type="ARBA" id="ARBA00023004"/>
    </source>
</evidence>
<keyword evidence="3" id="KW-0560">Oxidoreductase</keyword>
<dbReference type="Pfam" id="PF01799">
    <property type="entry name" value="Fer2_2"/>
    <property type="match status" value="1"/>
</dbReference>
<dbReference type="PROSITE" id="PS51085">
    <property type="entry name" value="2FE2S_FER_2"/>
    <property type="match status" value="1"/>
</dbReference>
<dbReference type="InterPro" id="IPR006058">
    <property type="entry name" value="2Fe2S_fd_BS"/>
</dbReference>
<evidence type="ECO:0000259" key="6">
    <source>
        <dbReference type="PROSITE" id="PS51085"/>
    </source>
</evidence>
<dbReference type="InterPro" id="IPR036884">
    <property type="entry name" value="2Fe-2S-bd_dom_sf"/>
</dbReference>
<keyword evidence="4" id="KW-0408">Iron</keyword>
<dbReference type="PROSITE" id="PS00197">
    <property type="entry name" value="2FE2S_FER_1"/>
    <property type="match status" value="1"/>
</dbReference>
<dbReference type="InterPro" id="IPR051452">
    <property type="entry name" value="Diverse_Oxidoreductases"/>
</dbReference>
<evidence type="ECO:0000313" key="9">
    <source>
        <dbReference type="Proteomes" id="UP000004980"/>
    </source>
</evidence>
<evidence type="ECO:0000256" key="5">
    <source>
        <dbReference type="ARBA" id="ARBA00023014"/>
    </source>
</evidence>
<feature type="domain" description="2Fe-2S ferredoxin-type" evidence="6">
    <location>
        <begin position="1"/>
        <end position="76"/>
    </location>
</feature>
<dbReference type="SUPFAM" id="SSF47741">
    <property type="entry name" value="CO dehydrogenase ISP C-domain like"/>
    <property type="match status" value="1"/>
</dbReference>
<reference evidence="7 10" key="2">
    <citation type="submission" date="2018-01" db="EMBL/GenBank/DDBJ databases">
        <title>Species boundaries and ecological features among Paraburkholderia terrae DSMZ17804T, P. hospita DSMZ17164T and P. caribensis DSMZ13236T.</title>
        <authorList>
            <person name="Pratama A.A."/>
        </authorList>
    </citation>
    <scope>NUCLEOTIDE SEQUENCE [LARGE SCALE GENOMIC DNA]</scope>
    <source>
        <strain evidence="7 10">DSM 17164</strain>
    </source>
</reference>
<dbReference type="GO" id="GO:0051537">
    <property type="term" value="F:2 iron, 2 sulfur cluster binding"/>
    <property type="evidence" value="ECO:0007669"/>
    <property type="project" value="UniProtKB-KW"/>
</dbReference>
<keyword evidence="5" id="KW-0411">Iron-sulfur</keyword>
<dbReference type="SUPFAM" id="SSF54292">
    <property type="entry name" value="2Fe-2S ferredoxin-like"/>
    <property type="match status" value="1"/>
</dbReference>
<dbReference type="EMBL" id="AKAU01000076">
    <property type="protein sequence ID" value="EIN00671.1"/>
    <property type="molecule type" value="Genomic_DNA"/>
</dbReference>
<evidence type="ECO:0000313" key="7">
    <source>
        <dbReference type="EMBL" id="AUT72347.1"/>
    </source>
</evidence>
<dbReference type="CDD" id="cd00207">
    <property type="entry name" value="fer2"/>
    <property type="match status" value="1"/>
</dbReference>
<evidence type="ECO:0000313" key="10">
    <source>
        <dbReference type="Proteomes" id="UP000236649"/>
    </source>
</evidence>
<dbReference type="EMBL" id="CP026106">
    <property type="protein sequence ID" value="AUT72347.1"/>
    <property type="molecule type" value="Genomic_DNA"/>
</dbReference>
<name>A0AAN1JG86_9BURK</name>
<keyword evidence="2" id="KW-0479">Metal-binding</keyword>
<gene>
    <name evidence="7" type="ORF">C2L64_29690</name>
    <name evidence="8" type="ORF">WQE_12376</name>
</gene>
<organism evidence="7 10">
    <name type="scientific">Paraburkholderia hospita</name>
    <dbReference type="NCBI Taxonomy" id="169430"/>
    <lineage>
        <taxon>Bacteria</taxon>
        <taxon>Pseudomonadati</taxon>
        <taxon>Pseudomonadota</taxon>
        <taxon>Betaproteobacteria</taxon>
        <taxon>Burkholderiales</taxon>
        <taxon>Burkholderiaceae</taxon>
        <taxon>Paraburkholderia</taxon>
    </lineage>
</organism>
<dbReference type="Proteomes" id="UP000236649">
    <property type="component" value="Chromosome 2"/>
</dbReference>
<evidence type="ECO:0000313" key="8">
    <source>
        <dbReference type="EMBL" id="EIN00671.1"/>
    </source>
</evidence>
<dbReference type="GeneID" id="55532482"/>
<dbReference type="KEGG" id="phs:C2L64_29690"/>
<evidence type="ECO:0000256" key="2">
    <source>
        <dbReference type="ARBA" id="ARBA00022723"/>
    </source>
</evidence>
<dbReference type="InterPro" id="IPR001041">
    <property type="entry name" value="2Fe-2S_ferredoxin-type"/>
</dbReference>
<evidence type="ECO:0000256" key="1">
    <source>
        <dbReference type="ARBA" id="ARBA00022714"/>
    </source>
</evidence>
<keyword evidence="1" id="KW-0001">2Fe-2S</keyword>
<dbReference type="RefSeq" id="WP_007580992.1">
    <property type="nucleotide sequence ID" value="NZ_AKAU01000076.1"/>
</dbReference>
<dbReference type="PANTHER" id="PTHR44379:SF2">
    <property type="entry name" value="BLR6218 PROTEIN"/>
    <property type="match status" value="1"/>
</dbReference>
<dbReference type="AlphaFoldDB" id="A0AAN1JG86"/>